<dbReference type="SUPFAM" id="SSF88723">
    <property type="entry name" value="PIN domain-like"/>
    <property type="match status" value="1"/>
</dbReference>
<dbReference type="PANTHER" id="PTHR42646:SF2">
    <property type="entry name" value="5'-3' EXONUCLEASE FAMILY PROTEIN"/>
    <property type="match status" value="1"/>
</dbReference>
<organism evidence="3 4">
    <name type="scientific">Volvox africanus</name>
    <dbReference type="NCBI Taxonomy" id="51714"/>
    <lineage>
        <taxon>Eukaryota</taxon>
        <taxon>Viridiplantae</taxon>
        <taxon>Chlorophyta</taxon>
        <taxon>core chlorophytes</taxon>
        <taxon>Chlorophyceae</taxon>
        <taxon>CS clade</taxon>
        <taxon>Chlamydomonadales</taxon>
        <taxon>Volvocaceae</taxon>
        <taxon>Volvox</taxon>
    </lineage>
</organism>
<feature type="compositionally biased region" description="Polar residues" evidence="1">
    <location>
        <begin position="838"/>
        <end position="857"/>
    </location>
</feature>
<accession>A0ABQ5SLP2</accession>
<feature type="domain" description="5'-3' exonuclease" evidence="2">
    <location>
        <begin position="102"/>
        <end position="548"/>
    </location>
</feature>
<dbReference type="Gene3D" id="3.40.50.1010">
    <property type="entry name" value="5'-nuclease"/>
    <property type="match status" value="1"/>
</dbReference>
<dbReference type="InterPro" id="IPR029060">
    <property type="entry name" value="PIN-like_dom_sf"/>
</dbReference>
<dbReference type="EMBL" id="BSDZ01000094">
    <property type="protein sequence ID" value="GLI70546.1"/>
    <property type="molecule type" value="Genomic_DNA"/>
</dbReference>
<dbReference type="SUPFAM" id="SSF47807">
    <property type="entry name" value="5' to 3' exonuclease, C-terminal subdomain"/>
    <property type="match status" value="1"/>
</dbReference>
<keyword evidence="4" id="KW-1185">Reference proteome</keyword>
<dbReference type="InterPro" id="IPR038969">
    <property type="entry name" value="FEN"/>
</dbReference>
<dbReference type="SMART" id="SM00475">
    <property type="entry name" value="53EXOc"/>
    <property type="match status" value="1"/>
</dbReference>
<reference evidence="3 4" key="1">
    <citation type="journal article" date="2023" name="IScience">
        <title>Expanded male sex-determining region conserved during the evolution of homothallism in the green alga Volvox.</title>
        <authorList>
            <person name="Yamamoto K."/>
            <person name="Matsuzaki R."/>
            <person name="Mahakham W."/>
            <person name="Heman W."/>
            <person name="Sekimoto H."/>
            <person name="Kawachi M."/>
            <person name="Minakuchi Y."/>
            <person name="Toyoda A."/>
            <person name="Nozaki H."/>
        </authorList>
    </citation>
    <scope>NUCLEOTIDE SEQUENCE [LARGE SCALE GENOMIC DNA]</scope>
    <source>
        <strain evidence="3 4">NIES-4468</strain>
    </source>
</reference>
<comment type="caution">
    <text evidence="3">The sequence shown here is derived from an EMBL/GenBank/DDBJ whole genome shotgun (WGS) entry which is preliminary data.</text>
</comment>
<feature type="compositionally biased region" description="Polar residues" evidence="1">
    <location>
        <begin position="575"/>
        <end position="598"/>
    </location>
</feature>
<dbReference type="Gene3D" id="1.10.150.20">
    <property type="entry name" value="5' to 3' exonuclease, C-terminal subdomain"/>
    <property type="match status" value="1"/>
</dbReference>
<feature type="non-terminal residue" evidence="3">
    <location>
        <position position="1"/>
    </location>
</feature>
<evidence type="ECO:0000259" key="2">
    <source>
        <dbReference type="SMART" id="SM00475"/>
    </source>
</evidence>
<proteinExistence type="predicted"/>
<feature type="region of interest" description="Disordered" evidence="1">
    <location>
        <begin position="168"/>
        <end position="211"/>
    </location>
</feature>
<dbReference type="Proteomes" id="UP001165090">
    <property type="component" value="Unassembled WGS sequence"/>
</dbReference>
<feature type="compositionally biased region" description="Gly residues" evidence="1">
    <location>
        <begin position="753"/>
        <end position="763"/>
    </location>
</feature>
<dbReference type="InterPro" id="IPR036279">
    <property type="entry name" value="5-3_exonuclease_C_sf"/>
</dbReference>
<feature type="compositionally biased region" description="Basic residues" evidence="1">
    <location>
        <begin position="172"/>
        <end position="183"/>
    </location>
</feature>
<feature type="region of interest" description="Disordered" evidence="1">
    <location>
        <begin position="554"/>
        <end position="612"/>
    </location>
</feature>
<protein>
    <recommendedName>
        <fullName evidence="2">5'-3' exonuclease domain-containing protein</fullName>
    </recommendedName>
</protein>
<name>A0ABQ5SLP2_9CHLO</name>
<sequence length="967" mass="102998">WEGMQTIISLKQIGKLLLFKRKTVLPYDPKTASDQNAFPAVKYKNAFCFKSELRYGRLRLPSVSANVTQGGAQFLSYKSHNDALVDVNLEIGSCPGIITADAKVVDGTNLLLLARGDSGFGISHVDAFATWIRFLLQLTSCQHLYVVFDNKRCSRSSPVPDVRRTFAPTYLHNRHTKMQRKHQGISSGRGPSRVDGQDRASRGPRPQSSADAVLPTLYPLYNISELRKSSEALMDQPPPHLAGFVRVIRQLGGLSLYGLPGHEADDLIASLVAGLLADGGTPQPETVAGAAVTTFTTGSTDDAAPATTVANSMACHGRRVVVVSADSDMLQLLKFGGCFWLEVRQLSSSSSPQEDSPLAVRARPLSGVSEALLRLHDAPGKSQGEGIGDTEMSEAEGTVEAAGAVALQARLPPAAYPDFLALVGKAEAGVPGVGVGARAARKLLIRYGSIDGIVKAYNAGILDGSLRLICGGAVRSQSSEQADLGLAGSSRGAGANAGGGVEDGGGRACHVESYPPAVRQVLRNIQVTRMRIDLASVPWERVLDYQLQRHLKQQQQQEQEQEARDQWEQQQLQQNTHPGSQQQQWPRPQGTESLQQMHPASRPLHPHDQLHRDSATPFIGALVTAFRRRGLTCRPNVMDEHGLLYDILILPYSEECNDAVRSGLPVTHAAGFAASPAAGVVAAAGLAVPNSAKSCALRLSTAAVEKTVDRLAAAMTTGQSAASRACQRICLHVPALNPLSYLNLSSSFDGEGVGDGSSGGCGSSRGSTDGSFTTAGDQLVAASSGAHASGMLGDEVPVPLRVYVLSPWDFKYEPRGKKLKGAQPSSQQRKAEGRHYDLQQQAKRLHQHQSPPANQHGSPAMGTSGHMAGVRPAPSLSAKLAFTTTHPNTTEPGVTAHPGLLDFACGLRAAVGSRASPAHLSKALQTALRPTTAWRLKRMQRRDAAMSGCTAIVPFFELLDDGDDVDF</sequence>
<feature type="region of interest" description="Disordered" evidence="1">
    <location>
        <begin position="753"/>
        <end position="772"/>
    </location>
</feature>
<gene>
    <name evidence="3" type="ORF">VaNZ11_015462</name>
</gene>
<evidence type="ECO:0000313" key="4">
    <source>
        <dbReference type="Proteomes" id="UP001165090"/>
    </source>
</evidence>
<feature type="region of interest" description="Disordered" evidence="1">
    <location>
        <begin position="814"/>
        <end position="870"/>
    </location>
</feature>
<dbReference type="PANTHER" id="PTHR42646">
    <property type="entry name" value="FLAP ENDONUCLEASE XNI"/>
    <property type="match status" value="1"/>
</dbReference>
<evidence type="ECO:0000256" key="1">
    <source>
        <dbReference type="SAM" id="MobiDB-lite"/>
    </source>
</evidence>
<evidence type="ECO:0000313" key="3">
    <source>
        <dbReference type="EMBL" id="GLI70546.1"/>
    </source>
</evidence>
<dbReference type="InterPro" id="IPR002421">
    <property type="entry name" value="5-3_exonuclease"/>
</dbReference>